<sequence length="579" mass="65121">MIFFLAVASVPLTTLLFALEAGAVEHTRAFVRRQERQHDDQSESIQAASPADEEPPTEEVYSLEEEPGRLGSTAPSPSTFLEELTRMFGKEMTPDPDWANQMQEPNASQQSLSSEGAGSPDVQVEVDGAGDVIPVQGEAQEFMGVAAAAAAPLPAARPDIVAWYRSEDCAKAWKSSVGAWKGRLTKGDVQCLFHLGEGARNPVRFLDGMIESGYDFGEIMTGQDYTICSITRYTSDFHGDQQRILTNNNPNFLHGHHASRAGIAYSSKWVTNENVAITDPTERQKWLVMCFSRAGIVMRGTERKNIAAQEGGTYHKNFNVYINEGYLNEVSDFGAMELITWRRSLTEPELWHSMHYLNWRLKIGLQPAAQSAMVAWFKSENANRVWPSSVGTWQGRVTKGTTDVKVEQKHKDYFGRTPGPKWTYLAGSTVCGYDFGEIMTPDFTICSVTRYLNKFNQARILSNFHPNFLHGHHHKRVGLAHYSTWVTAHPHPPEVGDTEWVVMCGNREGLVMSGLDRTNKGKHPGVKYHKNFNLYINEGLNEVSDWGVMEVITWNRPLTEEEMWMSMVYLLWKVHIGNH</sequence>
<organism evidence="3 4">
    <name type="scientific">Symbiodinium microadriaticum</name>
    <name type="common">Dinoflagellate</name>
    <name type="synonym">Zooxanthella microadriatica</name>
    <dbReference type="NCBI Taxonomy" id="2951"/>
    <lineage>
        <taxon>Eukaryota</taxon>
        <taxon>Sar</taxon>
        <taxon>Alveolata</taxon>
        <taxon>Dinophyceae</taxon>
        <taxon>Suessiales</taxon>
        <taxon>Symbiodiniaceae</taxon>
        <taxon>Symbiodinium</taxon>
    </lineage>
</organism>
<dbReference type="Proteomes" id="UP000186817">
    <property type="component" value="Unassembled WGS sequence"/>
</dbReference>
<evidence type="ECO:0000256" key="1">
    <source>
        <dbReference type="SAM" id="MobiDB-lite"/>
    </source>
</evidence>
<dbReference type="EMBL" id="LSRX01000100">
    <property type="protein sequence ID" value="OLQ09257.1"/>
    <property type="molecule type" value="Genomic_DNA"/>
</dbReference>
<feature type="compositionally biased region" description="Acidic residues" evidence="1">
    <location>
        <begin position="51"/>
        <end position="65"/>
    </location>
</feature>
<dbReference type="AlphaFoldDB" id="A0A1Q9EPF2"/>
<name>A0A1Q9EPF2_SYMMI</name>
<protein>
    <submittedName>
        <fullName evidence="3">Uncharacterized protein</fullName>
    </submittedName>
</protein>
<evidence type="ECO:0000313" key="3">
    <source>
        <dbReference type="EMBL" id="OLQ09257.1"/>
    </source>
</evidence>
<feature type="region of interest" description="Disordered" evidence="1">
    <location>
        <begin position="33"/>
        <end position="77"/>
    </location>
</feature>
<evidence type="ECO:0000313" key="4">
    <source>
        <dbReference type="Proteomes" id="UP000186817"/>
    </source>
</evidence>
<accession>A0A1Q9EPF2</accession>
<evidence type="ECO:0000256" key="2">
    <source>
        <dbReference type="SAM" id="SignalP"/>
    </source>
</evidence>
<feature type="compositionally biased region" description="Polar residues" evidence="1">
    <location>
        <begin position="100"/>
        <end position="116"/>
    </location>
</feature>
<proteinExistence type="predicted"/>
<gene>
    <name evidence="3" type="ORF">AK812_SmicGene7121</name>
</gene>
<keyword evidence="2" id="KW-0732">Signal</keyword>
<feature type="region of interest" description="Disordered" evidence="1">
    <location>
        <begin position="91"/>
        <end position="121"/>
    </location>
</feature>
<reference evidence="3 4" key="1">
    <citation type="submission" date="2016-02" db="EMBL/GenBank/DDBJ databases">
        <title>Genome analysis of coral dinoflagellate symbionts highlights evolutionary adaptations to a symbiotic lifestyle.</title>
        <authorList>
            <person name="Aranda M."/>
            <person name="Li Y."/>
            <person name="Liew Y.J."/>
            <person name="Baumgarten S."/>
            <person name="Simakov O."/>
            <person name="Wilson M."/>
            <person name="Piel J."/>
            <person name="Ashoor H."/>
            <person name="Bougouffa S."/>
            <person name="Bajic V.B."/>
            <person name="Ryu T."/>
            <person name="Ravasi T."/>
            <person name="Bayer T."/>
            <person name="Micklem G."/>
            <person name="Kim H."/>
            <person name="Bhak J."/>
            <person name="Lajeunesse T.C."/>
            <person name="Voolstra C.R."/>
        </authorList>
    </citation>
    <scope>NUCLEOTIDE SEQUENCE [LARGE SCALE GENOMIC DNA]</scope>
    <source>
        <strain evidence="3 4">CCMP2467</strain>
    </source>
</reference>
<feature type="signal peptide" evidence="2">
    <location>
        <begin position="1"/>
        <end position="23"/>
    </location>
</feature>
<comment type="caution">
    <text evidence="3">The sequence shown here is derived from an EMBL/GenBank/DDBJ whole genome shotgun (WGS) entry which is preliminary data.</text>
</comment>
<feature type="chain" id="PRO_5013022939" evidence="2">
    <location>
        <begin position="24"/>
        <end position="579"/>
    </location>
</feature>
<dbReference type="OrthoDB" id="409795at2759"/>
<keyword evidence="4" id="KW-1185">Reference proteome</keyword>